<evidence type="ECO:0000313" key="2">
    <source>
        <dbReference type="EMBL" id="SYW80751.1"/>
    </source>
</evidence>
<dbReference type="EMBL" id="ULHB01000083">
    <property type="protein sequence ID" value="SYW80751.1"/>
    <property type="molecule type" value="Genomic_DNA"/>
</dbReference>
<evidence type="ECO:0000313" key="3">
    <source>
        <dbReference type="Proteomes" id="UP000658997"/>
    </source>
</evidence>
<keyword evidence="3" id="KW-1185">Reference proteome</keyword>
<dbReference type="AlphaFoldDB" id="A0A8H8QP30"/>
<reference evidence="2" key="1">
    <citation type="submission" date="2018-08" db="EMBL/GenBank/DDBJ databases">
        <authorList>
            <person name="Guldener U."/>
        </authorList>
    </citation>
    <scope>NUCLEOTIDE SEQUENCE</scope>
    <source>
        <strain evidence="2">UB2</strain>
    </source>
</reference>
<comment type="caution">
    <text evidence="2">The sequence shown here is derived from an EMBL/GenBank/DDBJ whole genome shotgun (WGS) entry which is preliminary data.</text>
</comment>
<dbReference type="Proteomes" id="UP000658997">
    <property type="component" value="Unassembled WGS sequence"/>
</dbReference>
<organism evidence="2 3">
    <name type="scientific">Ustilago bromivora</name>
    <dbReference type="NCBI Taxonomy" id="307758"/>
    <lineage>
        <taxon>Eukaryota</taxon>
        <taxon>Fungi</taxon>
        <taxon>Dikarya</taxon>
        <taxon>Basidiomycota</taxon>
        <taxon>Ustilaginomycotina</taxon>
        <taxon>Ustilaginomycetes</taxon>
        <taxon>Ustilaginales</taxon>
        <taxon>Ustilaginaceae</taxon>
        <taxon>Ustilago</taxon>
    </lineage>
</organism>
<feature type="compositionally biased region" description="Polar residues" evidence="1">
    <location>
        <begin position="13"/>
        <end position="31"/>
    </location>
</feature>
<gene>
    <name evidence="2" type="ORF">UBRO2_03965</name>
</gene>
<evidence type="ECO:0000256" key="1">
    <source>
        <dbReference type="SAM" id="MobiDB-lite"/>
    </source>
</evidence>
<accession>A0A8H8QP30</accession>
<sequence>MRPRPSWPATCAAQPSQSSNTRFTTIPTGSEDQLEQEPRTQETKGSSPRTRNKRAGRAPHVVSESMTSTIYRTFFTRTSLAISDYERFDIIPAAPKTIQEGTYKICFDEGCLTALGRDQPLVIMGIGQHEHQTWEVKKHGQNQFVIIC</sequence>
<protein>
    <submittedName>
        <fullName evidence="2">Uncharacterized protein</fullName>
    </submittedName>
</protein>
<name>A0A8H8QP30_9BASI</name>
<feature type="region of interest" description="Disordered" evidence="1">
    <location>
        <begin position="1"/>
        <end position="62"/>
    </location>
</feature>
<proteinExistence type="predicted"/>